<protein>
    <submittedName>
        <fullName evidence="1">Uncharacterized protein</fullName>
    </submittedName>
</protein>
<accession>A0ABQ9K842</accession>
<proteinExistence type="predicted"/>
<gene>
    <name evidence="1" type="ORF">NQ317_005675</name>
</gene>
<dbReference type="Proteomes" id="UP001162164">
    <property type="component" value="Unassembled WGS sequence"/>
</dbReference>
<sequence>MDLPGRVQDWQFEILTLRGSSVKIDGAFAAPQWGLTGIMWSSYAAVSIHSKAFGLDIATYVYSSIGQPIQVAYEKSFT</sequence>
<name>A0ABQ9K842_9CUCU</name>
<dbReference type="EMBL" id="JAPWTJ010000002">
    <property type="protein sequence ID" value="KAJ8986201.1"/>
    <property type="molecule type" value="Genomic_DNA"/>
</dbReference>
<evidence type="ECO:0000313" key="1">
    <source>
        <dbReference type="EMBL" id="KAJ8986201.1"/>
    </source>
</evidence>
<evidence type="ECO:0000313" key="2">
    <source>
        <dbReference type="Proteomes" id="UP001162164"/>
    </source>
</evidence>
<organism evidence="1 2">
    <name type="scientific">Molorchus minor</name>
    <dbReference type="NCBI Taxonomy" id="1323400"/>
    <lineage>
        <taxon>Eukaryota</taxon>
        <taxon>Metazoa</taxon>
        <taxon>Ecdysozoa</taxon>
        <taxon>Arthropoda</taxon>
        <taxon>Hexapoda</taxon>
        <taxon>Insecta</taxon>
        <taxon>Pterygota</taxon>
        <taxon>Neoptera</taxon>
        <taxon>Endopterygota</taxon>
        <taxon>Coleoptera</taxon>
        <taxon>Polyphaga</taxon>
        <taxon>Cucujiformia</taxon>
        <taxon>Chrysomeloidea</taxon>
        <taxon>Cerambycidae</taxon>
        <taxon>Lamiinae</taxon>
        <taxon>Monochamini</taxon>
        <taxon>Molorchus</taxon>
    </lineage>
</organism>
<reference evidence="1" key="1">
    <citation type="journal article" date="2023" name="Insect Mol. Biol.">
        <title>Genome sequencing provides insights into the evolution of gene families encoding plant cell wall-degrading enzymes in longhorned beetles.</title>
        <authorList>
            <person name="Shin N.R."/>
            <person name="Okamura Y."/>
            <person name="Kirsch R."/>
            <person name="Pauchet Y."/>
        </authorList>
    </citation>
    <scope>NUCLEOTIDE SEQUENCE</scope>
    <source>
        <strain evidence="1">MMC_N1</strain>
    </source>
</reference>
<keyword evidence="2" id="KW-1185">Reference proteome</keyword>
<comment type="caution">
    <text evidence="1">The sequence shown here is derived from an EMBL/GenBank/DDBJ whole genome shotgun (WGS) entry which is preliminary data.</text>
</comment>